<gene>
    <name evidence="1" type="ORF">GRI58_05410</name>
</gene>
<keyword evidence="2" id="KW-1185">Reference proteome</keyword>
<evidence type="ECO:0000313" key="2">
    <source>
        <dbReference type="Proteomes" id="UP000439780"/>
    </source>
</evidence>
<accession>A0A845AMN1</accession>
<dbReference type="AlphaFoldDB" id="A0A845AMN1"/>
<name>A0A845AMN1_9SPHN</name>
<protein>
    <submittedName>
        <fullName evidence="1">Uncharacterized protein</fullName>
    </submittedName>
</protein>
<comment type="caution">
    <text evidence="1">The sequence shown here is derived from an EMBL/GenBank/DDBJ whole genome shotgun (WGS) entry which is preliminary data.</text>
</comment>
<dbReference type="EMBL" id="WTYA01000003">
    <property type="protein sequence ID" value="MXP28258.1"/>
    <property type="molecule type" value="Genomic_DNA"/>
</dbReference>
<evidence type="ECO:0000313" key="1">
    <source>
        <dbReference type="EMBL" id="MXP28258.1"/>
    </source>
</evidence>
<dbReference type="RefSeq" id="WP_160752551.1">
    <property type="nucleotide sequence ID" value="NZ_WTYA01000003.1"/>
</dbReference>
<dbReference type="Proteomes" id="UP000439780">
    <property type="component" value="Unassembled WGS sequence"/>
</dbReference>
<reference evidence="1 2" key="1">
    <citation type="submission" date="2019-12" db="EMBL/GenBank/DDBJ databases">
        <title>Genomic-based taxomic classification of the family Erythrobacteraceae.</title>
        <authorList>
            <person name="Xu L."/>
        </authorList>
    </citation>
    <scope>NUCLEOTIDE SEQUENCE [LARGE SCALE GENOMIC DNA]</scope>
    <source>
        <strain evidence="1 2">KEMB 9005-328</strain>
    </source>
</reference>
<proteinExistence type="predicted"/>
<sequence length="74" mass="7927">MRKSIRQQSGKSAFGSAIGIADVSSFGSSDLGRALISAIQTVAIFPESCRWLWSNGKAFALVDGAYAIWSMEIL</sequence>
<organism evidence="1 2">
    <name type="scientific">Qipengyuania algicida</name>
    <dbReference type="NCBI Taxonomy" id="1836209"/>
    <lineage>
        <taxon>Bacteria</taxon>
        <taxon>Pseudomonadati</taxon>
        <taxon>Pseudomonadota</taxon>
        <taxon>Alphaproteobacteria</taxon>
        <taxon>Sphingomonadales</taxon>
        <taxon>Erythrobacteraceae</taxon>
        <taxon>Qipengyuania</taxon>
    </lineage>
</organism>